<feature type="compositionally biased region" description="Basic and acidic residues" evidence="1">
    <location>
        <begin position="85"/>
        <end position="96"/>
    </location>
</feature>
<dbReference type="AlphaFoldDB" id="A0A1W6ZET4"/>
<proteinExistence type="predicted"/>
<gene>
    <name evidence="2" type="ORF">CAL15_15480</name>
</gene>
<protein>
    <recommendedName>
        <fullName evidence="4">DUF1127 domain-containing protein</fullName>
    </recommendedName>
</protein>
<accession>A0A1W6ZET4</accession>
<name>A0A1W6ZET4_9BORD</name>
<dbReference type="RefSeq" id="WP_086079421.1">
    <property type="nucleotide sequence ID" value="NZ_CP021111.1"/>
</dbReference>
<dbReference type="Proteomes" id="UP000194161">
    <property type="component" value="Chromosome"/>
</dbReference>
<dbReference type="KEGG" id="bgm:CAL15_15480"/>
<evidence type="ECO:0008006" key="4">
    <source>
        <dbReference type="Google" id="ProtNLM"/>
    </source>
</evidence>
<evidence type="ECO:0000313" key="3">
    <source>
        <dbReference type="Proteomes" id="UP000194161"/>
    </source>
</evidence>
<feature type="region of interest" description="Disordered" evidence="1">
    <location>
        <begin position="85"/>
        <end position="105"/>
    </location>
</feature>
<sequence length="105" mass="11842">MDILTNKPLRLQIEEISMSTDPMTSTPLIAMPCPERGAAPRLRSRLGRWWGRLWAFGDGAGCHRTEVLHMDDRLLRDIGAPSDMRDAASSARDRAGRIGWDVQPW</sequence>
<evidence type="ECO:0000313" key="2">
    <source>
        <dbReference type="EMBL" id="ARP95660.1"/>
    </source>
</evidence>
<dbReference type="EMBL" id="CP021111">
    <property type="protein sequence ID" value="ARP95660.1"/>
    <property type="molecule type" value="Genomic_DNA"/>
</dbReference>
<reference evidence="2 3" key="1">
    <citation type="submission" date="2017-05" db="EMBL/GenBank/DDBJ databases">
        <title>Complete and WGS of Bordetella genogroups.</title>
        <authorList>
            <person name="Spilker T."/>
            <person name="LiPuma J."/>
        </authorList>
    </citation>
    <scope>NUCLEOTIDE SEQUENCE [LARGE SCALE GENOMIC DNA]</scope>
    <source>
        <strain evidence="2 3">AU7206</strain>
    </source>
</reference>
<keyword evidence="3" id="KW-1185">Reference proteome</keyword>
<evidence type="ECO:0000256" key="1">
    <source>
        <dbReference type="SAM" id="MobiDB-lite"/>
    </source>
</evidence>
<organism evidence="2 3">
    <name type="scientific">Bordetella genomosp. 13</name>
    <dbReference type="NCBI Taxonomy" id="463040"/>
    <lineage>
        <taxon>Bacteria</taxon>
        <taxon>Pseudomonadati</taxon>
        <taxon>Pseudomonadota</taxon>
        <taxon>Betaproteobacteria</taxon>
        <taxon>Burkholderiales</taxon>
        <taxon>Alcaligenaceae</taxon>
        <taxon>Bordetella</taxon>
    </lineage>
</organism>